<reference evidence="2 3" key="1">
    <citation type="submission" date="2014-04" db="EMBL/GenBank/DDBJ databases">
        <authorList>
            <consortium name="DOE Joint Genome Institute"/>
            <person name="Kuo A."/>
            <person name="Ruytinx J."/>
            <person name="Rineau F."/>
            <person name="Colpaert J."/>
            <person name="Kohler A."/>
            <person name="Nagy L.G."/>
            <person name="Floudas D."/>
            <person name="Copeland A."/>
            <person name="Barry K.W."/>
            <person name="Cichocki N."/>
            <person name="Veneault-Fourrey C."/>
            <person name="LaButti K."/>
            <person name="Lindquist E.A."/>
            <person name="Lipzen A."/>
            <person name="Lundell T."/>
            <person name="Morin E."/>
            <person name="Murat C."/>
            <person name="Sun H."/>
            <person name="Tunlid A."/>
            <person name="Henrissat B."/>
            <person name="Grigoriev I.V."/>
            <person name="Hibbett D.S."/>
            <person name="Martin F."/>
            <person name="Nordberg H.P."/>
            <person name="Cantor M.N."/>
            <person name="Hua S.X."/>
        </authorList>
    </citation>
    <scope>NUCLEOTIDE SEQUENCE [LARGE SCALE GENOMIC DNA]</scope>
    <source>
        <strain evidence="2 3">UH-Slu-Lm8-n1</strain>
    </source>
</reference>
<gene>
    <name evidence="2" type="ORF">CY34DRAFT_18713</name>
</gene>
<proteinExistence type="predicted"/>
<dbReference type="AlphaFoldDB" id="A0A0D0ALX9"/>
<dbReference type="Proteomes" id="UP000054485">
    <property type="component" value="Unassembled WGS sequence"/>
</dbReference>
<organism evidence="2 3">
    <name type="scientific">Suillus luteus UH-Slu-Lm8-n1</name>
    <dbReference type="NCBI Taxonomy" id="930992"/>
    <lineage>
        <taxon>Eukaryota</taxon>
        <taxon>Fungi</taxon>
        <taxon>Dikarya</taxon>
        <taxon>Basidiomycota</taxon>
        <taxon>Agaricomycotina</taxon>
        <taxon>Agaricomycetes</taxon>
        <taxon>Agaricomycetidae</taxon>
        <taxon>Boletales</taxon>
        <taxon>Suillineae</taxon>
        <taxon>Suillaceae</taxon>
        <taxon>Suillus</taxon>
    </lineage>
</organism>
<dbReference type="HOGENOM" id="CLU_1687890_0_0_1"/>
<evidence type="ECO:0000256" key="1">
    <source>
        <dbReference type="SAM" id="MobiDB-lite"/>
    </source>
</evidence>
<evidence type="ECO:0000313" key="2">
    <source>
        <dbReference type="EMBL" id="KIK32923.1"/>
    </source>
</evidence>
<feature type="region of interest" description="Disordered" evidence="1">
    <location>
        <begin position="61"/>
        <end position="125"/>
    </location>
</feature>
<evidence type="ECO:0000313" key="3">
    <source>
        <dbReference type="Proteomes" id="UP000054485"/>
    </source>
</evidence>
<dbReference type="EMBL" id="KN836076">
    <property type="protein sequence ID" value="KIK32923.1"/>
    <property type="molecule type" value="Genomic_DNA"/>
</dbReference>
<name>A0A0D0ALX9_9AGAM</name>
<keyword evidence="3" id="KW-1185">Reference proteome</keyword>
<dbReference type="InParanoid" id="A0A0D0ALX9"/>
<feature type="region of interest" description="Disordered" evidence="1">
    <location>
        <begin position="1"/>
        <end position="47"/>
    </location>
</feature>
<sequence length="156" mass="16927">MPVRKPFPMRVHVDRELSKPSNTGSETLRLTAGGAPGTSLVHASPVDPTDDIEVVRLENSEDCSVDGADPESLSDSITGLDDHRSSAKPPRSYKAFKGLTRPYKPSARRCKASSPMNGNTPVEKGATRLGDLRVDARLARLLKASRGYMVFKGHTR</sequence>
<feature type="compositionally biased region" description="Polar residues" evidence="1">
    <location>
        <begin position="19"/>
        <end position="28"/>
    </location>
</feature>
<protein>
    <submittedName>
        <fullName evidence="2">Uncharacterized protein</fullName>
    </submittedName>
</protein>
<reference evidence="3" key="2">
    <citation type="submission" date="2015-01" db="EMBL/GenBank/DDBJ databases">
        <title>Evolutionary Origins and Diversification of the Mycorrhizal Mutualists.</title>
        <authorList>
            <consortium name="DOE Joint Genome Institute"/>
            <consortium name="Mycorrhizal Genomics Consortium"/>
            <person name="Kohler A."/>
            <person name="Kuo A."/>
            <person name="Nagy L.G."/>
            <person name="Floudas D."/>
            <person name="Copeland A."/>
            <person name="Barry K.W."/>
            <person name="Cichocki N."/>
            <person name="Veneault-Fourrey C."/>
            <person name="LaButti K."/>
            <person name="Lindquist E.A."/>
            <person name="Lipzen A."/>
            <person name="Lundell T."/>
            <person name="Morin E."/>
            <person name="Murat C."/>
            <person name="Riley R."/>
            <person name="Ohm R."/>
            <person name="Sun H."/>
            <person name="Tunlid A."/>
            <person name="Henrissat B."/>
            <person name="Grigoriev I.V."/>
            <person name="Hibbett D.S."/>
            <person name="Martin F."/>
        </authorList>
    </citation>
    <scope>NUCLEOTIDE SEQUENCE [LARGE SCALE GENOMIC DNA]</scope>
    <source>
        <strain evidence="3">UH-Slu-Lm8-n1</strain>
    </source>
</reference>
<accession>A0A0D0ALX9</accession>